<sequence>MDGMLKKLEFSNDINGSAGFTITDWSLQDLQQGGCIKNQDYLLTAFDWALPFGGIPILSVSKGSKAEFAGALPYDVIIAATCDISSLRLNTIPKSPRLNWQLTSASSVEFDLSMCSSPEFAGLFRTLLGHRLSLTIARSSRPMPDLRSLAGPLEAGTSWSVGQSELSTVRRLPGHWGMP</sequence>
<dbReference type="EMBL" id="HBEZ01022574">
    <property type="protein sequence ID" value="CAD8634825.1"/>
    <property type="molecule type" value="Transcribed_RNA"/>
</dbReference>
<name>A0A7S0MBS0_9CRYP</name>
<evidence type="ECO:0000313" key="1">
    <source>
        <dbReference type="EMBL" id="CAD8634825.1"/>
    </source>
</evidence>
<protein>
    <submittedName>
        <fullName evidence="1">Uncharacterized protein</fullName>
    </submittedName>
</protein>
<proteinExistence type="predicted"/>
<accession>A0A7S0MBS0</accession>
<organism evidence="1">
    <name type="scientific">Cryptomonas curvata</name>
    <dbReference type="NCBI Taxonomy" id="233186"/>
    <lineage>
        <taxon>Eukaryota</taxon>
        <taxon>Cryptophyceae</taxon>
        <taxon>Cryptomonadales</taxon>
        <taxon>Cryptomonadaceae</taxon>
        <taxon>Cryptomonas</taxon>
    </lineage>
</organism>
<dbReference type="AlphaFoldDB" id="A0A7S0MBS0"/>
<gene>
    <name evidence="1" type="ORF">CCUR1050_LOCUS12506</name>
</gene>
<reference evidence="1" key="1">
    <citation type="submission" date="2021-01" db="EMBL/GenBank/DDBJ databases">
        <authorList>
            <person name="Corre E."/>
            <person name="Pelletier E."/>
            <person name="Niang G."/>
            <person name="Scheremetjew M."/>
            <person name="Finn R."/>
            <person name="Kale V."/>
            <person name="Holt S."/>
            <person name="Cochrane G."/>
            <person name="Meng A."/>
            <person name="Brown T."/>
            <person name="Cohen L."/>
        </authorList>
    </citation>
    <scope>NUCLEOTIDE SEQUENCE</scope>
    <source>
        <strain evidence="1">CCAP979/52</strain>
    </source>
</reference>